<feature type="transmembrane region" description="Helical" evidence="9">
    <location>
        <begin position="16"/>
        <end position="38"/>
    </location>
</feature>
<keyword evidence="12" id="KW-1185">Reference proteome</keyword>
<comment type="function">
    <text evidence="9">Part of the tripartite ATP-independent periplasmic (TRAP) transport system.</text>
</comment>
<keyword evidence="5 9" id="KW-0812">Transmembrane</keyword>
<evidence type="ECO:0000313" key="11">
    <source>
        <dbReference type="EMBL" id="UUX51873.1"/>
    </source>
</evidence>
<dbReference type="EMBL" id="CP102480">
    <property type="protein sequence ID" value="UUX51873.1"/>
    <property type="molecule type" value="Genomic_DNA"/>
</dbReference>
<keyword evidence="4 9" id="KW-0997">Cell inner membrane</keyword>
<evidence type="ECO:0000256" key="5">
    <source>
        <dbReference type="ARBA" id="ARBA00022692"/>
    </source>
</evidence>
<dbReference type="PANTHER" id="PTHR35011:SF4">
    <property type="entry name" value="SLL1102 PROTEIN"/>
    <property type="match status" value="1"/>
</dbReference>
<keyword evidence="7 9" id="KW-0472">Membrane</keyword>
<evidence type="ECO:0000256" key="7">
    <source>
        <dbReference type="ARBA" id="ARBA00023136"/>
    </source>
</evidence>
<dbReference type="GO" id="GO:0005886">
    <property type="term" value="C:plasma membrane"/>
    <property type="evidence" value="ECO:0007669"/>
    <property type="project" value="UniProtKB-SubCell"/>
</dbReference>
<dbReference type="InterPro" id="IPR007387">
    <property type="entry name" value="TRAP_DctQ"/>
</dbReference>
<protein>
    <recommendedName>
        <fullName evidence="9">TRAP transporter small permease protein</fullName>
    </recommendedName>
</protein>
<evidence type="ECO:0000256" key="1">
    <source>
        <dbReference type="ARBA" id="ARBA00004429"/>
    </source>
</evidence>
<proteinExistence type="inferred from homology"/>
<keyword evidence="6 9" id="KW-1133">Transmembrane helix</keyword>
<feature type="transmembrane region" description="Helical" evidence="9">
    <location>
        <begin position="87"/>
        <end position="110"/>
    </location>
</feature>
<evidence type="ECO:0000256" key="2">
    <source>
        <dbReference type="ARBA" id="ARBA00022448"/>
    </source>
</evidence>
<dbReference type="Pfam" id="PF04290">
    <property type="entry name" value="DctQ"/>
    <property type="match status" value="1"/>
</dbReference>
<reference evidence="11" key="1">
    <citation type="submission" date="2022-08" db="EMBL/GenBank/DDBJ databases">
        <title>Nisaea acidiphila sp. nov., isolated from a marine algal debris and emended description of the genus Nisaea Urios et al. 2008.</title>
        <authorList>
            <person name="Kwon K."/>
        </authorList>
    </citation>
    <scope>NUCLEOTIDE SEQUENCE</scope>
    <source>
        <strain evidence="11">MEBiC11861</strain>
    </source>
</reference>
<comment type="subcellular location">
    <subcellularLocation>
        <location evidence="1 9">Cell inner membrane</location>
        <topology evidence="1 9">Multi-pass membrane protein</topology>
    </subcellularLocation>
</comment>
<sequence>MILKCIDAISEFTGKLCAWCLVAVGFFITFEIVMRYVFNAPTIWVDEVSRILQVWVVYLAAAYVLKHREMVTIELILRNPRSLWRKLAESLAILVMFLFAGAAIYFGFALWLHDTLAGHTTDTYLAPPKWFTHAPVWVGNALLVLQGLAQLVRVWTEELPEDDILEGAH</sequence>
<dbReference type="InterPro" id="IPR055348">
    <property type="entry name" value="DctQ"/>
</dbReference>
<feature type="transmembrane region" description="Helical" evidence="9">
    <location>
        <begin position="130"/>
        <end position="149"/>
    </location>
</feature>
<feature type="domain" description="Tripartite ATP-independent periplasmic transporters DctQ component" evidence="10">
    <location>
        <begin position="27"/>
        <end position="156"/>
    </location>
</feature>
<evidence type="ECO:0000256" key="3">
    <source>
        <dbReference type="ARBA" id="ARBA00022475"/>
    </source>
</evidence>
<organism evidence="11 12">
    <name type="scientific">Nisaea acidiphila</name>
    <dbReference type="NCBI Taxonomy" id="1862145"/>
    <lineage>
        <taxon>Bacteria</taxon>
        <taxon>Pseudomonadati</taxon>
        <taxon>Pseudomonadota</taxon>
        <taxon>Alphaproteobacteria</taxon>
        <taxon>Rhodospirillales</taxon>
        <taxon>Thalassobaculaceae</taxon>
        <taxon>Nisaea</taxon>
    </lineage>
</organism>
<evidence type="ECO:0000256" key="8">
    <source>
        <dbReference type="ARBA" id="ARBA00038436"/>
    </source>
</evidence>
<dbReference type="Proteomes" id="UP001060336">
    <property type="component" value="Chromosome"/>
</dbReference>
<feature type="transmembrane region" description="Helical" evidence="9">
    <location>
        <begin position="50"/>
        <end position="66"/>
    </location>
</feature>
<name>A0A9J7AZM7_9PROT</name>
<dbReference type="KEGG" id="naci:NUH88_09255"/>
<comment type="subunit">
    <text evidence="9">The complex comprises the extracytoplasmic solute receptor protein and the two transmembrane proteins.</text>
</comment>
<evidence type="ECO:0000313" key="12">
    <source>
        <dbReference type="Proteomes" id="UP001060336"/>
    </source>
</evidence>
<comment type="similarity">
    <text evidence="8 9">Belongs to the TRAP transporter small permease family.</text>
</comment>
<keyword evidence="3" id="KW-1003">Cell membrane</keyword>
<keyword evidence="2 9" id="KW-0813">Transport</keyword>
<evidence type="ECO:0000256" key="4">
    <source>
        <dbReference type="ARBA" id="ARBA00022519"/>
    </source>
</evidence>
<evidence type="ECO:0000256" key="9">
    <source>
        <dbReference type="RuleBase" id="RU369079"/>
    </source>
</evidence>
<evidence type="ECO:0000256" key="6">
    <source>
        <dbReference type="ARBA" id="ARBA00022989"/>
    </source>
</evidence>
<accession>A0A9J7AZM7</accession>
<dbReference type="RefSeq" id="WP_257771606.1">
    <property type="nucleotide sequence ID" value="NZ_CP102480.1"/>
</dbReference>
<dbReference type="AlphaFoldDB" id="A0A9J7AZM7"/>
<gene>
    <name evidence="11" type="ORF">NUH88_09255</name>
</gene>
<dbReference type="PANTHER" id="PTHR35011">
    <property type="entry name" value="2,3-DIKETO-L-GULONATE TRAP TRANSPORTER SMALL PERMEASE PROTEIN YIAM"/>
    <property type="match status" value="1"/>
</dbReference>
<evidence type="ECO:0000259" key="10">
    <source>
        <dbReference type="Pfam" id="PF04290"/>
    </source>
</evidence>
<dbReference type="GO" id="GO:0022857">
    <property type="term" value="F:transmembrane transporter activity"/>
    <property type="evidence" value="ECO:0007669"/>
    <property type="project" value="UniProtKB-UniRule"/>
</dbReference>